<dbReference type="WBParaSite" id="MhA1_Contig468.frz3.gene5">
    <property type="protein sequence ID" value="MhA1_Contig468.frz3.gene5"/>
    <property type="gene ID" value="MhA1_Contig468.frz3.gene5"/>
</dbReference>
<dbReference type="Proteomes" id="UP000095281">
    <property type="component" value="Unplaced"/>
</dbReference>
<organism evidence="2 3">
    <name type="scientific">Meloidogyne hapla</name>
    <name type="common">Root-knot nematode worm</name>
    <dbReference type="NCBI Taxonomy" id="6305"/>
    <lineage>
        <taxon>Eukaryota</taxon>
        <taxon>Metazoa</taxon>
        <taxon>Ecdysozoa</taxon>
        <taxon>Nematoda</taxon>
        <taxon>Chromadorea</taxon>
        <taxon>Rhabditida</taxon>
        <taxon>Tylenchina</taxon>
        <taxon>Tylenchomorpha</taxon>
        <taxon>Tylenchoidea</taxon>
        <taxon>Meloidogynidae</taxon>
        <taxon>Meloidogyninae</taxon>
        <taxon>Meloidogyne</taxon>
    </lineage>
</organism>
<name>A0A1I8BQN4_MELHA</name>
<feature type="signal peptide" evidence="1">
    <location>
        <begin position="1"/>
        <end position="20"/>
    </location>
</feature>
<protein>
    <submittedName>
        <fullName evidence="3">DUF4774 domain-containing protein</fullName>
    </submittedName>
</protein>
<evidence type="ECO:0000256" key="1">
    <source>
        <dbReference type="SAM" id="SignalP"/>
    </source>
</evidence>
<proteinExistence type="predicted"/>
<keyword evidence="1" id="KW-0732">Signal</keyword>
<evidence type="ECO:0000313" key="3">
    <source>
        <dbReference type="WBParaSite" id="MhA1_Contig468.frz3.gene5"/>
    </source>
</evidence>
<reference evidence="3" key="1">
    <citation type="submission" date="2016-11" db="UniProtKB">
        <authorList>
            <consortium name="WormBaseParasite"/>
        </authorList>
    </citation>
    <scope>IDENTIFICATION</scope>
</reference>
<keyword evidence="2" id="KW-1185">Reference proteome</keyword>
<accession>A0A1I8BQN4</accession>
<evidence type="ECO:0000313" key="2">
    <source>
        <dbReference type="Proteomes" id="UP000095281"/>
    </source>
</evidence>
<sequence length="289" mass="33627">MDSTTSLCFTLLITVFLTSGQEEETNTNHIYREEYETYETLQRHSLPHPQVVEFAETEYRRPSFYLSVPFRSQNKLQTIPATIFSELIRQHIARNRQTPFRRWSPTNGNYKEKLRQWKAELKSRLQGLRIPEQVVSPPSMYVNGLLSCSQLFLFSEDGQTVSVARESPYYVTYNPQTKMYQISNQPPPIVYTGIESEKNDQLTQQNTSARKAFLNKPATVPNKTRESPLLIVLQKALPLDKNTTEEHKTLAHNILRQQQNIPDAKQILFLDDYEENMGDDDYKENDEKG</sequence>
<feature type="chain" id="PRO_5009316073" evidence="1">
    <location>
        <begin position="21"/>
        <end position="289"/>
    </location>
</feature>
<dbReference type="AlphaFoldDB" id="A0A1I8BQN4"/>